<organism evidence="1 2">
    <name type="scientific">Pararge aegeria aegeria</name>
    <dbReference type="NCBI Taxonomy" id="348720"/>
    <lineage>
        <taxon>Eukaryota</taxon>
        <taxon>Metazoa</taxon>
        <taxon>Ecdysozoa</taxon>
        <taxon>Arthropoda</taxon>
        <taxon>Hexapoda</taxon>
        <taxon>Insecta</taxon>
        <taxon>Pterygota</taxon>
        <taxon>Neoptera</taxon>
        <taxon>Endopterygota</taxon>
        <taxon>Lepidoptera</taxon>
        <taxon>Glossata</taxon>
        <taxon>Ditrysia</taxon>
        <taxon>Papilionoidea</taxon>
        <taxon>Nymphalidae</taxon>
        <taxon>Satyrinae</taxon>
        <taxon>Satyrini</taxon>
        <taxon>Parargina</taxon>
        <taxon>Pararge</taxon>
    </lineage>
</organism>
<comment type="caution">
    <text evidence="1">The sequence shown here is derived from an EMBL/GenBank/DDBJ whole genome shotgun (WGS) entry which is preliminary data.</text>
</comment>
<accession>A0A8S4R6K3</accession>
<dbReference type="Proteomes" id="UP000838756">
    <property type="component" value="Unassembled WGS sequence"/>
</dbReference>
<sequence length="83" mass="8938">MSTAGHRSLVGSSKFHGSVPLGSSGYLRRAECRLSTSLGVDQRFAYQFGAAIPAPWDPNVHPFSELCARTIATSASRLVELCR</sequence>
<dbReference type="EMBL" id="CAKXAJ010024828">
    <property type="protein sequence ID" value="CAH2230842.1"/>
    <property type="molecule type" value="Genomic_DNA"/>
</dbReference>
<dbReference type="AlphaFoldDB" id="A0A8S4R6K3"/>
<gene>
    <name evidence="1" type="primary">jg15291</name>
    <name evidence="1" type="ORF">PAEG_LOCUS9932</name>
</gene>
<reference evidence="1" key="1">
    <citation type="submission" date="2022-03" db="EMBL/GenBank/DDBJ databases">
        <authorList>
            <person name="Lindestad O."/>
        </authorList>
    </citation>
    <scope>NUCLEOTIDE SEQUENCE</scope>
</reference>
<keyword evidence="2" id="KW-1185">Reference proteome</keyword>
<proteinExistence type="predicted"/>
<protein>
    <submittedName>
        <fullName evidence="1">Jg15291 protein</fullName>
    </submittedName>
</protein>
<name>A0A8S4R6K3_9NEOP</name>
<evidence type="ECO:0000313" key="2">
    <source>
        <dbReference type="Proteomes" id="UP000838756"/>
    </source>
</evidence>
<evidence type="ECO:0000313" key="1">
    <source>
        <dbReference type="EMBL" id="CAH2230842.1"/>
    </source>
</evidence>